<reference evidence="11" key="1">
    <citation type="submission" date="2020-06" db="EMBL/GenBank/DDBJ databases">
        <authorList>
            <consortium name="Plant Systems Biology data submission"/>
        </authorList>
    </citation>
    <scope>NUCLEOTIDE SEQUENCE</scope>
    <source>
        <strain evidence="11">D6</strain>
    </source>
</reference>
<evidence type="ECO:0000256" key="6">
    <source>
        <dbReference type="ARBA" id="ARBA00022840"/>
    </source>
</evidence>
<evidence type="ECO:0000256" key="8">
    <source>
        <dbReference type="ARBA" id="ARBA00023136"/>
    </source>
</evidence>
<dbReference type="GO" id="GO:0005274">
    <property type="term" value="F:allantoin:proton symporter activity"/>
    <property type="evidence" value="ECO:0007669"/>
    <property type="project" value="TreeGrafter"/>
</dbReference>
<feature type="transmembrane region" description="Helical" evidence="10">
    <location>
        <begin position="275"/>
        <end position="296"/>
    </location>
</feature>
<keyword evidence="3" id="KW-0813">Transport</keyword>
<dbReference type="OrthoDB" id="48321at2759"/>
<evidence type="ECO:0000256" key="1">
    <source>
        <dbReference type="ARBA" id="ARBA00004141"/>
    </source>
</evidence>
<evidence type="ECO:0000313" key="12">
    <source>
        <dbReference type="Proteomes" id="UP001153069"/>
    </source>
</evidence>
<evidence type="ECO:0000256" key="4">
    <source>
        <dbReference type="ARBA" id="ARBA00022692"/>
    </source>
</evidence>
<dbReference type="EMBL" id="CAICTM010002445">
    <property type="protein sequence ID" value="CAB9529275.1"/>
    <property type="molecule type" value="Genomic_DNA"/>
</dbReference>
<feature type="compositionally biased region" description="Polar residues" evidence="9">
    <location>
        <begin position="259"/>
        <end position="270"/>
    </location>
</feature>
<keyword evidence="4 10" id="KW-0812">Transmembrane</keyword>
<feature type="region of interest" description="Disordered" evidence="9">
    <location>
        <begin position="246"/>
        <end position="270"/>
    </location>
</feature>
<keyword evidence="7 10" id="KW-1133">Transmembrane helix</keyword>
<evidence type="ECO:0000256" key="7">
    <source>
        <dbReference type="ARBA" id="ARBA00022989"/>
    </source>
</evidence>
<comment type="subcellular location">
    <subcellularLocation>
        <location evidence="1">Membrane</location>
        <topology evidence="1">Multi-pass membrane protein</topology>
    </subcellularLocation>
</comment>
<gene>
    <name evidence="11" type="ORF">SEMRO_2447_G328010.1</name>
</gene>
<dbReference type="GO" id="GO:0015505">
    <property type="term" value="F:uracil:monoatomic cation symporter activity"/>
    <property type="evidence" value="ECO:0007669"/>
    <property type="project" value="TreeGrafter"/>
</dbReference>
<proteinExistence type="inferred from homology"/>
<feature type="transmembrane region" description="Helical" evidence="10">
    <location>
        <begin position="378"/>
        <end position="396"/>
    </location>
</feature>
<evidence type="ECO:0000313" key="11">
    <source>
        <dbReference type="EMBL" id="CAB9529275.1"/>
    </source>
</evidence>
<feature type="compositionally biased region" description="Low complexity" evidence="9">
    <location>
        <begin position="246"/>
        <end position="258"/>
    </location>
</feature>
<keyword evidence="6" id="KW-0067">ATP-binding</keyword>
<feature type="transmembrane region" description="Helical" evidence="10">
    <location>
        <begin position="168"/>
        <end position="189"/>
    </location>
</feature>
<dbReference type="SUPFAM" id="SSF103481">
    <property type="entry name" value="Multidrug resistance efflux transporter EmrE"/>
    <property type="match status" value="1"/>
</dbReference>
<keyword evidence="5" id="KW-0547">Nucleotide-binding</keyword>
<feature type="transmembrane region" description="Helical" evidence="10">
    <location>
        <begin position="332"/>
        <end position="350"/>
    </location>
</feature>
<name>A0A9N8EZN7_9STRA</name>
<protein>
    <submittedName>
        <fullName evidence="11">Ureide permease</fullName>
    </submittedName>
</protein>
<dbReference type="GO" id="GO:0016020">
    <property type="term" value="C:membrane"/>
    <property type="evidence" value="ECO:0007669"/>
    <property type="project" value="UniProtKB-SubCell"/>
</dbReference>
<keyword evidence="8 10" id="KW-0472">Membrane</keyword>
<dbReference type="PANTHER" id="PTHR31081:SF5">
    <property type="entry name" value="UREIDE PERMEASE 1-RELATED"/>
    <property type="match status" value="1"/>
</dbReference>
<comment type="caution">
    <text evidence="11">The sequence shown here is derived from an EMBL/GenBank/DDBJ whole genome shotgun (WGS) entry which is preliminary data.</text>
</comment>
<dbReference type="PANTHER" id="PTHR31081">
    <property type="entry name" value="UREIDE PERMEASE 1-RELATED-RELATED"/>
    <property type="match status" value="1"/>
</dbReference>
<accession>A0A9N8EZN7</accession>
<evidence type="ECO:0000256" key="5">
    <source>
        <dbReference type="ARBA" id="ARBA00022741"/>
    </source>
</evidence>
<dbReference type="InterPro" id="IPR030189">
    <property type="entry name" value="UPS_plant"/>
</dbReference>
<feature type="transmembrane region" description="Helical" evidence="10">
    <location>
        <begin position="435"/>
        <end position="455"/>
    </location>
</feature>
<dbReference type="Proteomes" id="UP001153069">
    <property type="component" value="Unassembled WGS sequence"/>
</dbReference>
<evidence type="ECO:0000256" key="9">
    <source>
        <dbReference type="SAM" id="MobiDB-lite"/>
    </source>
</evidence>
<comment type="similarity">
    <text evidence="2">Belongs to the plant ureide permease (TC 2.A.7.19) family.</text>
</comment>
<dbReference type="GO" id="GO:0005524">
    <property type="term" value="F:ATP binding"/>
    <property type="evidence" value="ECO:0007669"/>
    <property type="project" value="UniProtKB-KW"/>
</dbReference>
<sequence>MSSSNREDVGIVLLLMSLVCLGTWPALLRLASEEDPSSLLPRSENEEEEHQESSVLYVTTSSIGYSSLPPVVGAATTNHSHHIASTTNNDDNPGAPAYHLETVCHAYLDYATAYFLVSSVPFLITVVRNTSVLSMPPLPLVATAMLGGTLLSWGNLSFQWATAVYKASLTFVLAIQASMTIVLGTGINYGLEPHMTKRPQWLFAGMTCFLLAIVMAVQSQLAWMQQKAEAPNEQQPCDIEIIEYHQPNNQQPTPGGQTAPNASTQQEKQSNSSTVVTGLVVAFLGGLCFGFFSPAFNVAVNDPFQWTISTGTGTIDDDDDKDQTLRVVRANFIFSFAFWVASFGGNLWLLQKKQQPQQSMPSLLRRYWLSSTWMERRMALLAGLVCAIGNVLQFQGGQLVGYATADLVQAYPLVSTVWDVLWFGEFHSLRFPSRLATMLLGMYLAYGAGVLLFAGSSVGDG</sequence>
<dbReference type="InterPro" id="IPR009834">
    <property type="entry name" value="Ureide_permease"/>
</dbReference>
<feature type="transmembrane region" description="Helical" evidence="10">
    <location>
        <begin position="12"/>
        <end position="31"/>
    </location>
</feature>
<organism evidence="11 12">
    <name type="scientific">Seminavis robusta</name>
    <dbReference type="NCBI Taxonomy" id="568900"/>
    <lineage>
        <taxon>Eukaryota</taxon>
        <taxon>Sar</taxon>
        <taxon>Stramenopiles</taxon>
        <taxon>Ochrophyta</taxon>
        <taxon>Bacillariophyta</taxon>
        <taxon>Bacillariophyceae</taxon>
        <taxon>Bacillariophycidae</taxon>
        <taxon>Naviculales</taxon>
        <taxon>Naviculaceae</taxon>
        <taxon>Seminavis</taxon>
    </lineage>
</organism>
<dbReference type="Pfam" id="PF07168">
    <property type="entry name" value="Ureide_permease"/>
    <property type="match status" value="1"/>
</dbReference>
<evidence type="ECO:0000256" key="2">
    <source>
        <dbReference type="ARBA" id="ARBA00005931"/>
    </source>
</evidence>
<feature type="transmembrane region" description="Helical" evidence="10">
    <location>
        <begin position="201"/>
        <end position="217"/>
    </location>
</feature>
<feature type="transmembrane region" description="Helical" evidence="10">
    <location>
        <begin position="138"/>
        <end position="156"/>
    </location>
</feature>
<evidence type="ECO:0000256" key="10">
    <source>
        <dbReference type="SAM" id="Phobius"/>
    </source>
</evidence>
<dbReference type="InterPro" id="IPR037185">
    <property type="entry name" value="EmrE-like"/>
</dbReference>
<keyword evidence="12" id="KW-1185">Reference proteome</keyword>
<evidence type="ECO:0000256" key="3">
    <source>
        <dbReference type="ARBA" id="ARBA00022448"/>
    </source>
</evidence>
<dbReference type="AlphaFoldDB" id="A0A9N8EZN7"/>